<comment type="catalytic activity">
    <reaction evidence="1 9 10">
        <text>D-alanyl-D-alanine + H2O = 2 D-alanine</text>
        <dbReference type="Rhea" id="RHEA:20661"/>
        <dbReference type="ChEBI" id="CHEBI:15377"/>
        <dbReference type="ChEBI" id="CHEBI:57416"/>
        <dbReference type="ChEBI" id="CHEBI:57822"/>
        <dbReference type="EC" id="3.4.13.22"/>
    </reaction>
</comment>
<dbReference type="Proteomes" id="UP001595715">
    <property type="component" value="Unassembled WGS sequence"/>
</dbReference>
<feature type="binding site" evidence="9">
    <location>
        <position position="232"/>
    </location>
    <ligand>
        <name>Zn(2+)</name>
        <dbReference type="ChEBI" id="CHEBI:29105"/>
        <note>catalytic</note>
    </ligand>
</feature>
<evidence type="ECO:0000256" key="2">
    <source>
        <dbReference type="ARBA" id="ARBA00022670"/>
    </source>
</evidence>
<evidence type="ECO:0000256" key="7">
    <source>
        <dbReference type="ARBA" id="ARBA00023049"/>
    </source>
</evidence>
<accession>A0ABV8K580</accession>
<evidence type="ECO:0000313" key="12">
    <source>
        <dbReference type="Proteomes" id="UP001595715"/>
    </source>
</evidence>
<comment type="cofactor">
    <cofactor evidence="9">
        <name>Zn(2+)</name>
        <dbReference type="ChEBI" id="CHEBI:29105"/>
    </cofactor>
    <text evidence="9">Binds 1 zinc ion per subunit.</text>
</comment>
<evidence type="ECO:0000256" key="6">
    <source>
        <dbReference type="ARBA" id="ARBA00022997"/>
    </source>
</evidence>
<dbReference type="Pfam" id="PF01427">
    <property type="entry name" value="Peptidase_M15"/>
    <property type="match status" value="1"/>
</dbReference>
<dbReference type="InterPro" id="IPR009045">
    <property type="entry name" value="Zn_M74/Hedgehog-like"/>
</dbReference>
<keyword evidence="4 9" id="KW-0378">Hydrolase</keyword>
<dbReference type="EC" id="3.4.13.22" evidence="9 10"/>
<reference evidence="12" key="1">
    <citation type="journal article" date="2019" name="Int. J. Syst. Evol. Microbiol.">
        <title>The Global Catalogue of Microorganisms (GCM) 10K type strain sequencing project: providing services to taxonomists for standard genome sequencing and annotation.</title>
        <authorList>
            <consortium name="The Broad Institute Genomics Platform"/>
            <consortium name="The Broad Institute Genome Sequencing Center for Infectious Disease"/>
            <person name="Wu L."/>
            <person name="Ma J."/>
        </authorList>
    </citation>
    <scope>NUCLEOTIDE SEQUENCE [LARGE SCALE GENOMIC DNA]</scope>
    <source>
        <strain evidence="12">IBRC-M 10987</strain>
    </source>
</reference>
<evidence type="ECO:0000256" key="1">
    <source>
        <dbReference type="ARBA" id="ARBA00001362"/>
    </source>
</evidence>
<dbReference type="RefSeq" id="WP_377719811.1">
    <property type="nucleotide sequence ID" value="NZ_JBHSAM010000028.1"/>
</dbReference>
<keyword evidence="3 9" id="KW-0479">Metal-binding</keyword>
<evidence type="ECO:0000256" key="4">
    <source>
        <dbReference type="ARBA" id="ARBA00022801"/>
    </source>
</evidence>
<keyword evidence="8 10" id="KW-0961">Cell wall biogenesis/degradation</keyword>
<keyword evidence="2 9" id="KW-0645">Protease</keyword>
<dbReference type="PANTHER" id="PTHR43126:SF1">
    <property type="entry name" value="D-ALANYL-D-ALANINE DIPEPTIDASE"/>
    <property type="match status" value="1"/>
</dbReference>
<feature type="site" description="Transition state stabilizer" evidence="9">
    <location>
        <position position="120"/>
    </location>
</feature>
<evidence type="ECO:0000256" key="5">
    <source>
        <dbReference type="ARBA" id="ARBA00022833"/>
    </source>
</evidence>
<keyword evidence="5 9" id="KW-0862">Zinc</keyword>
<evidence type="ECO:0000313" key="11">
    <source>
        <dbReference type="EMBL" id="MFC4101186.1"/>
    </source>
</evidence>
<evidence type="ECO:0000256" key="10">
    <source>
        <dbReference type="PIRNR" id="PIRNR026671"/>
    </source>
</evidence>
<dbReference type="EMBL" id="JBHSAM010000028">
    <property type="protein sequence ID" value="MFC4101186.1"/>
    <property type="molecule type" value="Genomic_DNA"/>
</dbReference>
<dbReference type="CDD" id="cd14817">
    <property type="entry name" value="D-Ala-D-Ala_dipeptidase_VanX"/>
    <property type="match status" value="1"/>
</dbReference>
<evidence type="ECO:0000256" key="8">
    <source>
        <dbReference type="ARBA" id="ARBA00023316"/>
    </source>
</evidence>
<comment type="caution">
    <text evidence="11">The sequence shown here is derived from an EMBL/GenBank/DDBJ whole genome shotgun (WGS) entry which is preliminary data.</text>
</comment>
<evidence type="ECO:0000256" key="3">
    <source>
        <dbReference type="ARBA" id="ARBA00022723"/>
    </source>
</evidence>
<keyword evidence="12" id="KW-1185">Reference proteome</keyword>
<comment type="function">
    <text evidence="9 10">Catalyzes hydrolysis of the D-alanyl-D-alanine dipeptide.</text>
</comment>
<dbReference type="HAMAP" id="MF_01924">
    <property type="entry name" value="A_A_dipeptidase"/>
    <property type="match status" value="1"/>
</dbReference>
<feature type="binding site" evidence="9">
    <location>
        <position position="171"/>
    </location>
    <ligand>
        <name>Zn(2+)</name>
        <dbReference type="ChEBI" id="CHEBI:29105"/>
        <note>catalytic</note>
    </ligand>
</feature>
<organism evidence="11 12">
    <name type="scientific">Paenibacillus xanthanilyticus</name>
    <dbReference type="NCBI Taxonomy" id="1783531"/>
    <lineage>
        <taxon>Bacteria</taxon>
        <taxon>Bacillati</taxon>
        <taxon>Bacillota</taxon>
        <taxon>Bacilli</taxon>
        <taxon>Bacillales</taxon>
        <taxon>Paenibacillaceae</taxon>
        <taxon>Paenibacillus</taxon>
    </lineage>
</organism>
<keyword evidence="6 9" id="KW-0224">Dipeptidase</keyword>
<dbReference type="PANTHER" id="PTHR43126">
    <property type="entry name" value="D-ALANYL-D-ALANINE DIPEPTIDASE"/>
    <property type="match status" value="1"/>
</dbReference>
<protein>
    <recommendedName>
        <fullName evidence="9 10">D-alanyl-D-alanine dipeptidase</fullName>
        <shortName evidence="9 10">D-Ala-D-Ala dipeptidase</shortName>
        <ecNumber evidence="9 10">3.4.13.22</ecNumber>
    </recommendedName>
</protein>
<keyword evidence="7 9" id="KW-0482">Metalloprotease</keyword>
<name>A0ABV8K580_9BACL</name>
<dbReference type="Gene3D" id="3.30.1380.10">
    <property type="match status" value="1"/>
</dbReference>
<comment type="similarity">
    <text evidence="9 10">Belongs to the peptidase M15D family.</text>
</comment>
<feature type="active site" description="Proton donor/acceptor" evidence="9">
    <location>
        <position position="229"/>
    </location>
</feature>
<proteinExistence type="inferred from homology"/>
<evidence type="ECO:0000256" key="9">
    <source>
        <dbReference type="HAMAP-Rule" id="MF_01924"/>
    </source>
</evidence>
<dbReference type="PIRSF" id="PIRSF026671">
    <property type="entry name" value="AA_dipeptidase"/>
    <property type="match status" value="1"/>
</dbReference>
<gene>
    <name evidence="11" type="ORF">ACFOZ8_16210</name>
</gene>
<feature type="binding site" evidence="9">
    <location>
        <position position="164"/>
    </location>
    <ligand>
        <name>Zn(2+)</name>
        <dbReference type="ChEBI" id="CHEBI:29105"/>
        <note>catalytic</note>
    </ligand>
</feature>
<dbReference type="InterPro" id="IPR000755">
    <property type="entry name" value="A_A_dipeptidase"/>
</dbReference>
<dbReference type="SUPFAM" id="SSF55166">
    <property type="entry name" value="Hedgehog/DD-peptidase"/>
    <property type="match status" value="1"/>
</dbReference>
<sequence>MLFGAAGLTGALSASPGKSSAASDERALTMVASPTRTYNNLDGIEKKRQLPAGFVYADEVIPKAQYDIRYYTDYNFVGARIDGYEAPLAIMTKEAASALKLVSADLAKKGYMLKIYDAYRPSKAVAHFIRWAKDSDDTKMKAVFYPDVDKADLFNGYLAKRSGHSRGSTVDLTLVNTYAGREVDMGSPFDLLGPLSAHGSKLVTAAQRANRAMLKAAMERRGFTAYSKEWWHYTLSKEPFPKRYFDFDVQ</sequence>